<name>A0ABN3BVV8_9MICC</name>
<dbReference type="EMBL" id="BAAAQW010000005">
    <property type="protein sequence ID" value="GAA2200426.1"/>
    <property type="molecule type" value="Genomic_DNA"/>
</dbReference>
<keyword evidence="2" id="KW-1185">Reference proteome</keyword>
<evidence type="ECO:0000313" key="1">
    <source>
        <dbReference type="EMBL" id="GAA2200426.1"/>
    </source>
</evidence>
<sequence length="317" mass="35626">MPLEPLPPSLAAASFTADEALSLGVDRRRLSGDDLFMPSRGIRTPELARQTLLQRARPYTALHRTTALTHLSAAMAHRIPLPAWAQDATLLDLSRAGTPDDPKHERLGQPRRAEIRGHRLRLKDDEVMALEGTRITTPSRTWLDLCSVRRLTMDDVIAAGEYLVSEHERAYYPRTAVVPLAELRSFVESRHRVVGLGRARVALEILAVGVDSPQESYLRQMLERAGLPLFIPNCPVTDPWGVTLWVDLGNPKFRVSVEYEGEHHLTDQQKVFDAVRDRRTRAAGWLQVKITKEDMAKGEAYVVAKVREALRAHGYRG</sequence>
<comment type="caution">
    <text evidence="1">The sequence shown here is derived from an EMBL/GenBank/DDBJ whole genome shotgun (WGS) entry which is preliminary data.</text>
</comment>
<organism evidence="1 2">
    <name type="scientific">Sinomonas flava</name>
    <dbReference type="NCBI Taxonomy" id="496857"/>
    <lineage>
        <taxon>Bacteria</taxon>
        <taxon>Bacillati</taxon>
        <taxon>Actinomycetota</taxon>
        <taxon>Actinomycetes</taxon>
        <taxon>Micrococcales</taxon>
        <taxon>Micrococcaceae</taxon>
        <taxon>Sinomonas</taxon>
    </lineage>
</organism>
<reference evidence="1 2" key="1">
    <citation type="journal article" date="2019" name="Int. J. Syst. Evol. Microbiol.">
        <title>The Global Catalogue of Microorganisms (GCM) 10K type strain sequencing project: providing services to taxonomists for standard genome sequencing and annotation.</title>
        <authorList>
            <consortium name="The Broad Institute Genomics Platform"/>
            <consortium name="The Broad Institute Genome Sequencing Center for Infectious Disease"/>
            <person name="Wu L."/>
            <person name="Ma J."/>
        </authorList>
    </citation>
    <scope>NUCLEOTIDE SEQUENCE [LARGE SCALE GENOMIC DNA]</scope>
    <source>
        <strain evidence="1 2">JCM 16034</strain>
    </source>
</reference>
<proteinExistence type="predicted"/>
<evidence type="ECO:0000313" key="2">
    <source>
        <dbReference type="Proteomes" id="UP001500432"/>
    </source>
</evidence>
<dbReference type="RefSeq" id="WP_344299642.1">
    <property type="nucleotide sequence ID" value="NZ_BAAAQW010000005.1"/>
</dbReference>
<protein>
    <recommendedName>
        <fullName evidence="3">DUF559 domain-containing protein</fullName>
    </recommendedName>
</protein>
<accession>A0ABN3BVV8</accession>
<dbReference type="Proteomes" id="UP001500432">
    <property type="component" value="Unassembled WGS sequence"/>
</dbReference>
<gene>
    <name evidence="1" type="ORF">GCM10009849_20880</name>
</gene>
<evidence type="ECO:0008006" key="3">
    <source>
        <dbReference type="Google" id="ProtNLM"/>
    </source>
</evidence>